<dbReference type="PROSITE" id="PS00163">
    <property type="entry name" value="FUMARATE_LYASES"/>
    <property type="match status" value="1"/>
</dbReference>
<proteinExistence type="inferred from homology"/>
<keyword evidence="5" id="KW-1185">Reference proteome</keyword>
<dbReference type="Gene3D" id="1.20.200.10">
    <property type="entry name" value="Fumarase/aspartase (Central domain)"/>
    <property type="match status" value="1"/>
</dbReference>
<dbReference type="RefSeq" id="WP_126701799.1">
    <property type="nucleotide sequence ID" value="NZ_RWKW01000090.1"/>
</dbReference>
<dbReference type="EMBL" id="RWKW01000090">
    <property type="protein sequence ID" value="RST84491.1"/>
    <property type="molecule type" value="Genomic_DNA"/>
</dbReference>
<dbReference type="InterPro" id="IPR000362">
    <property type="entry name" value="Fumarate_lyase_fam"/>
</dbReference>
<dbReference type="InterPro" id="IPR022761">
    <property type="entry name" value="Fumarate_lyase_N"/>
</dbReference>
<dbReference type="NCBIfam" id="NF004631">
    <property type="entry name" value="PRK05975.1"/>
    <property type="match status" value="1"/>
</dbReference>
<evidence type="ECO:0000256" key="2">
    <source>
        <dbReference type="NCBIfam" id="TIGR02426"/>
    </source>
</evidence>
<keyword evidence="4" id="KW-0413">Isomerase</keyword>
<dbReference type="PRINTS" id="PR00149">
    <property type="entry name" value="FUMRATELYASE"/>
</dbReference>
<dbReference type="InterPro" id="IPR020557">
    <property type="entry name" value="Fumarate_lyase_CS"/>
</dbReference>
<dbReference type="PANTHER" id="PTHR43172">
    <property type="entry name" value="ADENYLOSUCCINATE LYASE"/>
    <property type="match status" value="1"/>
</dbReference>
<dbReference type="GO" id="GO:0016829">
    <property type="term" value="F:lyase activity"/>
    <property type="evidence" value="ECO:0007669"/>
    <property type="project" value="UniProtKB-ARBA"/>
</dbReference>
<name>A0A3S0G5X0_9HYPH</name>
<protein>
    <recommendedName>
        <fullName evidence="2">3-carboxy-cis,cis-muconate cycloisomerase</fullName>
        <ecNumber evidence="2">5.5.1.2</ecNumber>
    </recommendedName>
</protein>
<dbReference type="AlphaFoldDB" id="A0A3S0G5X0"/>
<organism evidence="4 5">
    <name type="scientific">Aquibium carbonis</name>
    <dbReference type="NCBI Taxonomy" id="2495581"/>
    <lineage>
        <taxon>Bacteria</taxon>
        <taxon>Pseudomonadati</taxon>
        <taxon>Pseudomonadota</taxon>
        <taxon>Alphaproteobacteria</taxon>
        <taxon>Hyphomicrobiales</taxon>
        <taxon>Phyllobacteriaceae</taxon>
        <taxon>Aquibium</taxon>
    </lineage>
</organism>
<dbReference type="GO" id="GO:0019619">
    <property type="term" value="P:3,4-dihydroxybenzoate catabolic process"/>
    <property type="evidence" value="ECO:0007669"/>
    <property type="project" value="InterPro"/>
</dbReference>
<gene>
    <name evidence="4" type="ORF">EJC49_20530</name>
</gene>
<dbReference type="PRINTS" id="PR00145">
    <property type="entry name" value="ARGSUCLYASE"/>
</dbReference>
<evidence type="ECO:0000313" key="4">
    <source>
        <dbReference type="EMBL" id="RST84491.1"/>
    </source>
</evidence>
<evidence type="ECO:0000256" key="1">
    <source>
        <dbReference type="ARBA" id="ARBA00034772"/>
    </source>
</evidence>
<dbReference type="NCBIfam" id="TIGR02426">
    <property type="entry name" value="protocat_pcaB"/>
    <property type="match status" value="1"/>
</dbReference>
<dbReference type="PANTHER" id="PTHR43172:SF2">
    <property type="entry name" value="ADENYLOSUCCINATE LYASE C-TERMINAL DOMAIN-CONTAINING PROTEIN"/>
    <property type="match status" value="1"/>
</dbReference>
<dbReference type="OrthoDB" id="9768878at2"/>
<feature type="domain" description="Fumarate lyase N-terminal" evidence="3">
    <location>
        <begin position="34"/>
        <end position="293"/>
    </location>
</feature>
<evidence type="ECO:0000259" key="3">
    <source>
        <dbReference type="Pfam" id="PF00206"/>
    </source>
</evidence>
<dbReference type="GO" id="GO:0047472">
    <property type="term" value="F:3-carboxy-cis,cis-muconate cycloisomerase activity"/>
    <property type="evidence" value="ECO:0007669"/>
    <property type="project" value="UniProtKB-UniRule"/>
</dbReference>
<sequence>MSVSPFEHPYLSGLLGDADMEAPFSVEADASAMLAFEVALAKAQAEVGLIPAEAAKAIEAALAGFSPDVEALKLGVGRDGVVVPELVRQLRQAVAGDAAAFVHVGATSQDVVDTSLALRLKPVLAILDARLAAVSTALQALDDRDGAVEVMAHTRMQAAIPVAASRKIRSWRDPLARHRERLDAVAADIGVVHFGGAAGTLEKLGDRAGTVTKRLADLLDLRPVDRARHSERDGVAGLASWLSLVTGSLGKMGQDIALAAQSEVGEIKLSGGGGSSAMPHKVNPVGAETLVTLARFNATLLAGMHQSLVHENERSGAAWTLEWMLLPQMVMACGVSLRIAQALLAQVSFRPGGADMKDVS</sequence>
<dbReference type="Pfam" id="PF00206">
    <property type="entry name" value="Lyase_1"/>
    <property type="match status" value="1"/>
</dbReference>
<reference evidence="4 5" key="1">
    <citation type="submission" date="2018-12" db="EMBL/GenBank/DDBJ databases">
        <title>Mesorhizobium carbonis sp. nov., isolated from coal mine water.</title>
        <authorList>
            <person name="Xin W."/>
            <person name="Xu Z."/>
            <person name="Xiang F."/>
            <person name="Zhang J."/>
            <person name="Xi L."/>
            <person name="Liu J."/>
        </authorList>
    </citation>
    <scope>NUCLEOTIDE SEQUENCE [LARGE SCALE GENOMIC DNA]</scope>
    <source>
        <strain evidence="4 5">B2.3</strain>
    </source>
</reference>
<comment type="similarity">
    <text evidence="1">Belongs to the class-II fumarase/aspartase family.</text>
</comment>
<dbReference type="EC" id="5.5.1.2" evidence="2"/>
<accession>A0A3S0G5X0</accession>
<evidence type="ECO:0000313" key="5">
    <source>
        <dbReference type="Proteomes" id="UP000278398"/>
    </source>
</evidence>
<dbReference type="InterPro" id="IPR012789">
    <property type="entry name" value="Protocat_PcaB-like"/>
</dbReference>
<dbReference type="InterPro" id="IPR008948">
    <property type="entry name" value="L-Aspartase-like"/>
</dbReference>
<dbReference type="SUPFAM" id="SSF48557">
    <property type="entry name" value="L-aspartase-like"/>
    <property type="match status" value="1"/>
</dbReference>
<comment type="caution">
    <text evidence="4">The sequence shown here is derived from an EMBL/GenBank/DDBJ whole genome shotgun (WGS) entry which is preliminary data.</text>
</comment>
<dbReference type="Proteomes" id="UP000278398">
    <property type="component" value="Unassembled WGS sequence"/>
</dbReference>